<dbReference type="EMBL" id="FNIA01000008">
    <property type="protein sequence ID" value="SDM83799.1"/>
    <property type="molecule type" value="Genomic_DNA"/>
</dbReference>
<organism evidence="2 3">
    <name type="scientific">Haloarchaeobius iranensis</name>
    <dbReference type="NCBI Taxonomy" id="996166"/>
    <lineage>
        <taxon>Archaea</taxon>
        <taxon>Methanobacteriati</taxon>
        <taxon>Methanobacteriota</taxon>
        <taxon>Stenosarchaea group</taxon>
        <taxon>Halobacteria</taxon>
        <taxon>Halobacteriales</taxon>
        <taxon>Halorubellaceae</taxon>
        <taxon>Haloarchaeobius</taxon>
    </lineage>
</organism>
<keyword evidence="3" id="KW-1185">Reference proteome</keyword>
<sequence length="181" mass="19623">MRTMKTTGNTMQRDSDRAQTTQDFAVGISVFLLTVGFTFGFLPTLLSPFGSPVGDDITAKSDRVAGTMINDFAVDGEPRTLNATELDAWLNTDIDGDGTALRNDEDDLREYFGLRASADINVTVMNVQEGGNRPVLQPPTLTRMTAGDDYRSQTPAASTTRVVLVSGGHCDVQCVLVVRVW</sequence>
<evidence type="ECO:0000313" key="3">
    <source>
        <dbReference type="Proteomes" id="UP000199370"/>
    </source>
</evidence>
<reference evidence="2 3" key="1">
    <citation type="submission" date="2016-10" db="EMBL/GenBank/DDBJ databases">
        <authorList>
            <person name="de Groot N.N."/>
        </authorList>
    </citation>
    <scope>NUCLEOTIDE SEQUENCE [LARGE SCALE GENOMIC DNA]</scope>
    <source>
        <strain evidence="3">EB21,IBRC-M 10013,KCTC 4048</strain>
    </source>
</reference>
<keyword evidence="1" id="KW-0472">Membrane</keyword>
<gene>
    <name evidence="2" type="ORF">SAMN05192554_10868</name>
</gene>
<evidence type="ECO:0000313" key="2">
    <source>
        <dbReference type="EMBL" id="SDM83799.1"/>
    </source>
</evidence>
<dbReference type="Proteomes" id="UP000199370">
    <property type="component" value="Unassembled WGS sequence"/>
</dbReference>
<proteinExistence type="predicted"/>
<accession>A0A1G9WH67</accession>
<dbReference type="InterPro" id="IPR056613">
    <property type="entry name" value="DUF7287"/>
</dbReference>
<dbReference type="AlphaFoldDB" id="A0A1G9WH67"/>
<feature type="transmembrane region" description="Helical" evidence="1">
    <location>
        <begin position="21"/>
        <end position="42"/>
    </location>
</feature>
<keyword evidence="1" id="KW-1133">Transmembrane helix</keyword>
<dbReference type="Pfam" id="PF23958">
    <property type="entry name" value="DUF7287"/>
    <property type="match status" value="1"/>
</dbReference>
<evidence type="ECO:0000256" key="1">
    <source>
        <dbReference type="SAM" id="Phobius"/>
    </source>
</evidence>
<keyword evidence="1" id="KW-0812">Transmembrane</keyword>
<name>A0A1G9WH67_9EURY</name>
<dbReference type="STRING" id="996166.SAMN05192554_10868"/>
<protein>
    <submittedName>
        <fullName evidence="2">Uncharacterized protein</fullName>
    </submittedName>
</protein>